<accession>A0A8S5U7S1</accession>
<dbReference type="Pfam" id="PF14297">
    <property type="entry name" value="Lin1244_N"/>
    <property type="match status" value="1"/>
</dbReference>
<reference evidence="2" key="1">
    <citation type="journal article" date="2021" name="Proc. Natl. Acad. Sci. U.S.A.">
        <title>A Catalog of Tens of Thousands of Viruses from Human Metagenomes Reveals Hidden Associations with Chronic Diseases.</title>
        <authorList>
            <person name="Tisza M.J."/>
            <person name="Buck C.B."/>
        </authorList>
    </citation>
    <scope>NUCLEOTIDE SEQUENCE</scope>
    <source>
        <strain evidence="2">CtLKT1</strain>
    </source>
</reference>
<evidence type="ECO:0000259" key="1">
    <source>
        <dbReference type="Pfam" id="PF14297"/>
    </source>
</evidence>
<organism evidence="2">
    <name type="scientific">Siphoviridae sp. ctLKT1</name>
    <dbReference type="NCBI Taxonomy" id="2825451"/>
    <lineage>
        <taxon>Viruses</taxon>
        <taxon>Duplodnaviria</taxon>
        <taxon>Heunggongvirae</taxon>
        <taxon>Uroviricota</taxon>
        <taxon>Caudoviricetes</taxon>
    </lineage>
</organism>
<dbReference type="PANTHER" id="PTHR39196:SF1">
    <property type="entry name" value="PRIMOSOME, DNAD SUBUNIT"/>
    <property type="match status" value="1"/>
</dbReference>
<proteinExistence type="predicted"/>
<dbReference type="PANTHER" id="PTHR39196">
    <property type="entry name" value="PRIMOSOME, DNAD SUBUNIT"/>
    <property type="match status" value="1"/>
</dbReference>
<name>A0A8S5U7S1_9CAUD</name>
<evidence type="ECO:0000313" key="2">
    <source>
        <dbReference type="EMBL" id="DAF90500.1"/>
    </source>
</evidence>
<dbReference type="EMBL" id="BK016030">
    <property type="protein sequence ID" value="DAF90500.1"/>
    <property type="molecule type" value="Genomic_DNA"/>
</dbReference>
<dbReference type="InterPro" id="IPR025400">
    <property type="entry name" value="Lin1244/Lin1753-like_N"/>
</dbReference>
<sequence>MARPLKDGVDYWNEDCYFYSNNKIRLLRSEFGANGMYMLNYILCEIYKEGYYAVCDKDWCGLVSDGAVCGGSPNFVEELIKGCVRRSFFDKRVFDTFGVITSRGIQKRYIRMLNKRVEIRMIKEYFLLDLNDPNDVPTNEMKAKIVLKSISGTENPINGTNNQVNDSIKTQSKVKESKVKESKVKKSKVCYRIPAINGEFELTQDFYNELTHTYSDTDIDGSLKKMISFLNANPAKKRYVGNTKAYIELWIGTDAERGVHSKQYQGGYEATYDIDSFENLSSAALDEGGF</sequence>
<feature type="domain" description="Lin1244/Lin1753-like N-terminal" evidence="1">
    <location>
        <begin position="11"/>
        <end position="105"/>
    </location>
</feature>
<protein>
    <recommendedName>
        <fullName evidence="1">Lin1244/Lin1753-like N-terminal domain-containing protein</fullName>
    </recommendedName>
</protein>